<name>A0A0F9IC55_9ZZZZ</name>
<evidence type="ECO:0000313" key="1">
    <source>
        <dbReference type="EMBL" id="KKM17324.1"/>
    </source>
</evidence>
<organism evidence="1">
    <name type="scientific">marine sediment metagenome</name>
    <dbReference type="NCBI Taxonomy" id="412755"/>
    <lineage>
        <taxon>unclassified sequences</taxon>
        <taxon>metagenomes</taxon>
        <taxon>ecological metagenomes</taxon>
    </lineage>
</organism>
<protein>
    <submittedName>
        <fullName evidence="1">Uncharacterized protein</fullName>
    </submittedName>
</protein>
<comment type="caution">
    <text evidence="1">The sequence shown here is derived from an EMBL/GenBank/DDBJ whole genome shotgun (WGS) entry which is preliminary data.</text>
</comment>
<reference evidence="1" key="1">
    <citation type="journal article" date="2015" name="Nature">
        <title>Complex archaea that bridge the gap between prokaryotes and eukaryotes.</title>
        <authorList>
            <person name="Spang A."/>
            <person name="Saw J.H."/>
            <person name="Jorgensen S.L."/>
            <person name="Zaremba-Niedzwiedzka K."/>
            <person name="Martijn J."/>
            <person name="Lind A.E."/>
            <person name="van Eijk R."/>
            <person name="Schleper C."/>
            <person name="Guy L."/>
            <person name="Ettema T.J."/>
        </authorList>
    </citation>
    <scope>NUCLEOTIDE SEQUENCE</scope>
</reference>
<proteinExistence type="predicted"/>
<feature type="non-terminal residue" evidence="1">
    <location>
        <position position="1"/>
    </location>
</feature>
<sequence>LVVLDLGTGAFPRDIEVRLPDDDGARQNALWDGSLNLSVNDEVLCFEYSGLSAWRVMGMGGNEGGEGKVRVSEVWESDFGDVALETDASGNVTINGSRTLTIPTDLIHAGDADTKWSFTDDGIEATVGGLSMLKLTEAGQDLVEIGDVAGGGDADIDFNSGQMFLQGSDGNLGIATAPGPAKVKIKQSTDSLAGGVQFTDSADLRPFGIGFITGGRWKVGTTYNASWTLVANSTDVLTFGFDGLVGIGITVPQGKVHAYDAISGFLLWEYDGLDATVRTIIPNGTGDVLYRTRFQYIMRNSAGVSASGDKFLTTPSSSAIVVGADTVTITLNADGSMTAARTAGSNTIKVALTLRWL</sequence>
<dbReference type="EMBL" id="LAZR01014479">
    <property type="protein sequence ID" value="KKM17324.1"/>
    <property type="molecule type" value="Genomic_DNA"/>
</dbReference>
<gene>
    <name evidence="1" type="ORF">LCGC14_1676980</name>
</gene>
<accession>A0A0F9IC55</accession>
<dbReference type="AlphaFoldDB" id="A0A0F9IC55"/>